<keyword evidence="2" id="KW-0378">Hydrolase</keyword>
<dbReference type="Gene3D" id="3.40.50.450">
    <property type="match status" value="1"/>
</dbReference>
<dbReference type="GO" id="GO:0009691">
    <property type="term" value="P:cytokinin biosynthetic process"/>
    <property type="evidence" value="ECO:0007669"/>
    <property type="project" value="UniProtKB-UniRule"/>
</dbReference>
<reference evidence="3" key="1">
    <citation type="submission" date="2022-05" db="EMBL/GenBank/DDBJ databases">
        <title>Novel bacterial taxa in a minimal lignocellulolytic consortium and its capacity to transform plastics disclosed by genome-resolved metagenomics.</title>
        <authorList>
            <person name="Rodriguez C.A.D."/>
            <person name="Diaz-Garcia L."/>
            <person name="Herrera K."/>
            <person name="Tarazona N.A."/>
            <person name="Sproer C."/>
            <person name="Overmann J."/>
            <person name="Jimenez D.J."/>
        </authorList>
    </citation>
    <scope>NUCLEOTIDE SEQUENCE</scope>
    <source>
        <strain evidence="3">MAG5</strain>
    </source>
</reference>
<evidence type="ECO:0000256" key="1">
    <source>
        <dbReference type="ARBA" id="ARBA00006763"/>
    </source>
</evidence>
<evidence type="ECO:0000256" key="2">
    <source>
        <dbReference type="RuleBase" id="RU363015"/>
    </source>
</evidence>
<protein>
    <recommendedName>
        <fullName evidence="2">Cytokinin riboside 5'-monophosphate phosphoribohydrolase</fullName>
        <ecNumber evidence="2">3.2.2.n1</ecNumber>
    </recommendedName>
</protein>
<proteinExistence type="inferred from homology"/>
<dbReference type="EMBL" id="CP097899">
    <property type="protein sequence ID" value="URN93029.1"/>
    <property type="molecule type" value="Genomic_DNA"/>
</dbReference>
<keyword evidence="2" id="KW-0203">Cytokinin biosynthesis</keyword>
<evidence type="ECO:0000313" key="4">
    <source>
        <dbReference type="Proteomes" id="UP001056756"/>
    </source>
</evidence>
<dbReference type="NCBIfam" id="TIGR00730">
    <property type="entry name" value="Rossman fold protein, TIGR00730 family"/>
    <property type="match status" value="1"/>
</dbReference>
<accession>A0A9J6ZA13</accession>
<organism evidence="3 4">
    <name type="scientific">Candidatus Pristimantibacillus lignocellulolyticus</name>
    <dbReference type="NCBI Taxonomy" id="2994561"/>
    <lineage>
        <taxon>Bacteria</taxon>
        <taxon>Bacillati</taxon>
        <taxon>Bacillota</taxon>
        <taxon>Bacilli</taxon>
        <taxon>Bacillales</taxon>
        <taxon>Paenibacillaceae</taxon>
        <taxon>Candidatus Pristimantibacillus</taxon>
    </lineage>
</organism>
<dbReference type="SUPFAM" id="SSF102405">
    <property type="entry name" value="MCP/YpsA-like"/>
    <property type="match status" value="1"/>
</dbReference>
<name>A0A9J6ZA13_9BACL</name>
<dbReference type="Pfam" id="PF03641">
    <property type="entry name" value="Lysine_decarbox"/>
    <property type="match status" value="1"/>
</dbReference>
<dbReference type="PANTHER" id="PTHR31223">
    <property type="entry name" value="LOG FAMILY PROTEIN YJL055W"/>
    <property type="match status" value="1"/>
</dbReference>
<evidence type="ECO:0000313" key="3">
    <source>
        <dbReference type="EMBL" id="URN93029.1"/>
    </source>
</evidence>
<sequence length="190" mass="21188">MKTIAVYCGSSMGATEVYREAAINLAKELVRRKLTLVYGGASVGIMGIVADTVLQEGGEVIGVIPALLEQREISHHGLTELIKVDSMHERKHKMIELADGFIALPGGPGTMEEFFEVFTWSQIGIHQKPCGLLNVNGYYDHLLSFFEHMQQEQFLKPMYNQMNLVANDAAELLNQFSSFIHPGLKTYEKV</sequence>
<dbReference type="Proteomes" id="UP001056756">
    <property type="component" value="Chromosome"/>
</dbReference>
<dbReference type="AlphaFoldDB" id="A0A9J6ZA13"/>
<gene>
    <name evidence="3" type="ORF">NAG76_14390</name>
</gene>
<dbReference type="InterPro" id="IPR005269">
    <property type="entry name" value="LOG"/>
</dbReference>
<dbReference type="GO" id="GO:0016799">
    <property type="term" value="F:hydrolase activity, hydrolyzing N-glycosyl compounds"/>
    <property type="evidence" value="ECO:0007669"/>
    <property type="project" value="TreeGrafter"/>
</dbReference>
<dbReference type="InterPro" id="IPR031100">
    <property type="entry name" value="LOG_fam"/>
</dbReference>
<dbReference type="EC" id="3.2.2.n1" evidence="2"/>
<dbReference type="GO" id="GO:0005829">
    <property type="term" value="C:cytosol"/>
    <property type="evidence" value="ECO:0007669"/>
    <property type="project" value="TreeGrafter"/>
</dbReference>
<dbReference type="KEGG" id="plig:NAG76_14390"/>
<comment type="similarity">
    <text evidence="1 2">Belongs to the LOG family.</text>
</comment>
<dbReference type="PANTHER" id="PTHR31223:SF70">
    <property type="entry name" value="LOG FAMILY PROTEIN YJL055W"/>
    <property type="match status" value="1"/>
</dbReference>